<gene>
    <name evidence="8" type="ORF">GCM10023258_23370</name>
</gene>
<organism evidence="8 9">
    <name type="scientific">Terrabacter aeriphilus</name>
    <dbReference type="NCBI Taxonomy" id="515662"/>
    <lineage>
        <taxon>Bacteria</taxon>
        <taxon>Bacillati</taxon>
        <taxon>Actinomycetota</taxon>
        <taxon>Actinomycetes</taxon>
        <taxon>Micrococcales</taxon>
        <taxon>Intrasporangiaceae</taxon>
        <taxon>Terrabacter</taxon>
    </lineage>
</organism>
<dbReference type="InterPro" id="IPR017205">
    <property type="entry name" value="Sig_transdc_His_kinase_ChrS"/>
</dbReference>
<sequence>MEQIPVPASLRWGIHLLVAALLVLALVRGVVGRTPGWPLVLLCAGLVGIVYSVGPRWPAVSRSPRVTSAWLALLLGAWLALLAVSPEAVYLAFPWLFLLLHLLPRPAGLTAVVIVTGIAVAGFAWHQKTLTAAMVIGPVLGAGVVIATVLGYQALYAESDHRRRLILELDRTRSELAAVERRAGVMDERERLAREIHDTLAQGLSSIQLLLGAATRSLDPEREVNPARALDLVERARHEARENLAEARRFVRALAPVDLEESTLTAALRRLCETTTTRAGIPVSFHEQGPGVALGTPAEVALLRIAQAALGNTTQHAQATRADVTFTVMDAAVTLDVVDDGIGFNTRATSAGADDETGTRSGGFGLRSMASRAAELGGVLTVESQRGCGTAVSVRFDRAGSTSPPPAPAADEAHEEPT</sequence>
<dbReference type="InterPro" id="IPR050482">
    <property type="entry name" value="Sensor_HK_TwoCompSys"/>
</dbReference>
<keyword evidence="2 8" id="KW-0418">Kinase</keyword>
<dbReference type="InterPro" id="IPR036890">
    <property type="entry name" value="HATPase_C_sf"/>
</dbReference>
<comment type="caution">
    <text evidence="8">The sequence shown here is derived from an EMBL/GenBank/DDBJ whole genome shotgun (WGS) entry which is preliminary data.</text>
</comment>
<feature type="transmembrane region" description="Helical" evidence="5">
    <location>
        <begin position="12"/>
        <end position="31"/>
    </location>
</feature>
<keyword evidence="5" id="KW-1133">Transmembrane helix</keyword>
<evidence type="ECO:0000259" key="7">
    <source>
        <dbReference type="Pfam" id="PF07730"/>
    </source>
</evidence>
<feature type="transmembrane region" description="Helical" evidence="5">
    <location>
        <begin position="37"/>
        <end position="54"/>
    </location>
</feature>
<name>A0ABP9JEU6_9MICO</name>
<dbReference type="Gene3D" id="3.30.565.10">
    <property type="entry name" value="Histidine kinase-like ATPase, C-terminal domain"/>
    <property type="match status" value="1"/>
</dbReference>
<evidence type="ECO:0000259" key="6">
    <source>
        <dbReference type="Pfam" id="PF02518"/>
    </source>
</evidence>
<dbReference type="Gene3D" id="1.20.5.1930">
    <property type="match status" value="1"/>
</dbReference>
<evidence type="ECO:0000313" key="9">
    <source>
        <dbReference type="Proteomes" id="UP001500427"/>
    </source>
</evidence>
<feature type="transmembrane region" description="Helical" evidence="5">
    <location>
        <begin position="132"/>
        <end position="155"/>
    </location>
</feature>
<feature type="transmembrane region" description="Helical" evidence="5">
    <location>
        <begin position="66"/>
        <end position="86"/>
    </location>
</feature>
<dbReference type="InterPro" id="IPR003594">
    <property type="entry name" value="HATPase_dom"/>
</dbReference>
<feature type="transmembrane region" description="Helical" evidence="5">
    <location>
        <begin position="106"/>
        <end position="125"/>
    </location>
</feature>
<keyword evidence="3" id="KW-0902">Two-component regulatory system</keyword>
<evidence type="ECO:0000256" key="1">
    <source>
        <dbReference type="ARBA" id="ARBA00022679"/>
    </source>
</evidence>
<feature type="domain" description="Signal transduction histidine kinase subgroup 3 dimerisation and phosphoacceptor" evidence="7">
    <location>
        <begin position="188"/>
        <end position="259"/>
    </location>
</feature>
<dbReference type="PANTHER" id="PTHR24421:SF62">
    <property type="entry name" value="SENSORY TRANSDUCTION HISTIDINE KINASE"/>
    <property type="match status" value="1"/>
</dbReference>
<dbReference type="PIRSF" id="PIRSF037434">
    <property type="entry name" value="STHK_ChrS"/>
    <property type="match status" value="1"/>
</dbReference>
<keyword evidence="5" id="KW-0472">Membrane</keyword>
<dbReference type="PANTHER" id="PTHR24421">
    <property type="entry name" value="NITRATE/NITRITE SENSOR PROTEIN NARX-RELATED"/>
    <property type="match status" value="1"/>
</dbReference>
<evidence type="ECO:0000256" key="4">
    <source>
        <dbReference type="SAM" id="MobiDB-lite"/>
    </source>
</evidence>
<keyword evidence="9" id="KW-1185">Reference proteome</keyword>
<dbReference type="Proteomes" id="UP001500427">
    <property type="component" value="Unassembled WGS sequence"/>
</dbReference>
<dbReference type="CDD" id="cd16917">
    <property type="entry name" value="HATPase_UhpB-NarQ-NarX-like"/>
    <property type="match status" value="1"/>
</dbReference>
<protein>
    <submittedName>
        <fullName evidence="8">Sensor histidine kinase</fullName>
    </submittedName>
</protein>
<dbReference type="Pfam" id="PF07730">
    <property type="entry name" value="HisKA_3"/>
    <property type="match status" value="1"/>
</dbReference>
<dbReference type="InterPro" id="IPR011712">
    <property type="entry name" value="Sig_transdc_His_kin_sub3_dim/P"/>
</dbReference>
<reference evidence="9" key="1">
    <citation type="journal article" date="2019" name="Int. J. Syst. Evol. Microbiol.">
        <title>The Global Catalogue of Microorganisms (GCM) 10K type strain sequencing project: providing services to taxonomists for standard genome sequencing and annotation.</title>
        <authorList>
            <consortium name="The Broad Institute Genomics Platform"/>
            <consortium name="The Broad Institute Genome Sequencing Center for Infectious Disease"/>
            <person name="Wu L."/>
            <person name="Ma J."/>
        </authorList>
    </citation>
    <scope>NUCLEOTIDE SEQUENCE [LARGE SCALE GENOMIC DNA]</scope>
    <source>
        <strain evidence="9">JCM 17687</strain>
    </source>
</reference>
<dbReference type="GO" id="GO:0016301">
    <property type="term" value="F:kinase activity"/>
    <property type="evidence" value="ECO:0007669"/>
    <property type="project" value="UniProtKB-KW"/>
</dbReference>
<evidence type="ECO:0000313" key="8">
    <source>
        <dbReference type="EMBL" id="GAA5028085.1"/>
    </source>
</evidence>
<dbReference type="Pfam" id="PF02518">
    <property type="entry name" value="HATPase_c"/>
    <property type="match status" value="1"/>
</dbReference>
<feature type="region of interest" description="Disordered" evidence="4">
    <location>
        <begin position="394"/>
        <end position="418"/>
    </location>
</feature>
<keyword evidence="1" id="KW-0808">Transferase</keyword>
<dbReference type="EMBL" id="BAABIW010000015">
    <property type="protein sequence ID" value="GAA5028085.1"/>
    <property type="molecule type" value="Genomic_DNA"/>
</dbReference>
<feature type="domain" description="Histidine kinase/HSP90-like ATPase" evidence="6">
    <location>
        <begin position="299"/>
        <end position="398"/>
    </location>
</feature>
<keyword evidence="5" id="KW-0812">Transmembrane</keyword>
<dbReference type="SUPFAM" id="SSF55874">
    <property type="entry name" value="ATPase domain of HSP90 chaperone/DNA topoisomerase II/histidine kinase"/>
    <property type="match status" value="1"/>
</dbReference>
<proteinExistence type="predicted"/>
<evidence type="ECO:0000256" key="5">
    <source>
        <dbReference type="SAM" id="Phobius"/>
    </source>
</evidence>
<accession>A0ABP9JEU6</accession>
<evidence type="ECO:0000256" key="3">
    <source>
        <dbReference type="ARBA" id="ARBA00023012"/>
    </source>
</evidence>
<evidence type="ECO:0000256" key="2">
    <source>
        <dbReference type="ARBA" id="ARBA00022777"/>
    </source>
</evidence>